<evidence type="ECO:0000313" key="3">
    <source>
        <dbReference type="Proteomes" id="UP000728185"/>
    </source>
</evidence>
<keyword evidence="3" id="KW-1185">Reference proteome</keyword>
<dbReference type="EMBL" id="LUCM01000657">
    <property type="protein sequence ID" value="KAA0200252.1"/>
    <property type="molecule type" value="Genomic_DNA"/>
</dbReference>
<protein>
    <submittedName>
        <fullName evidence="2">Uncharacterized protein</fullName>
    </submittedName>
</protein>
<name>A0A8E0S3G3_9TREM</name>
<organism evidence="2 3">
    <name type="scientific">Fasciolopsis buskii</name>
    <dbReference type="NCBI Taxonomy" id="27845"/>
    <lineage>
        <taxon>Eukaryota</taxon>
        <taxon>Metazoa</taxon>
        <taxon>Spiralia</taxon>
        <taxon>Lophotrochozoa</taxon>
        <taxon>Platyhelminthes</taxon>
        <taxon>Trematoda</taxon>
        <taxon>Digenea</taxon>
        <taxon>Plagiorchiida</taxon>
        <taxon>Echinostomata</taxon>
        <taxon>Echinostomatoidea</taxon>
        <taxon>Fasciolidae</taxon>
        <taxon>Fasciolopsis</taxon>
    </lineage>
</organism>
<proteinExistence type="predicted"/>
<feature type="region of interest" description="Disordered" evidence="1">
    <location>
        <begin position="46"/>
        <end position="67"/>
    </location>
</feature>
<reference evidence="2" key="1">
    <citation type="submission" date="2019-05" db="EMBL/GenBank/DDBJ databases">
        <title>Annotation for the trematode Fasciolopsis buski.</title>
        <authorList>
            <person name="Choi Y.-J."/>
        </authorList>
    </citation>
    <scope>NUCLEOTIDE SEQUENCE</scope>
    <source>
        <strain evidence="2">HT</strain>
        <tissue evidence="2">Whole worm</tissue>
    </source>
</reference>
<gene>
    <name evidence="2" type="ORF">FBUS_09149</name>
</gene>
<accession>A0A8E0S3G3</accession>
<dbReference type="OrthoDB" id="10314243at2759"/>
<sequence>MLGWSPESTEAMLSAVLRRQQNRTLSAAPLVGPKLITHYFSKSAALTRGAPGTSSSNNETDGVCDAPDEVVLPSKRARKATARLITKAPSQAPSNQICDTLSSQSMSVDPTLSELPSRCERRKVARRNKATKKPIRAVHNPPVASGVAPTSTTKTRANRGRRVVVTRVALSEDEGDE</sequence>
<evidence type="ECO:0000256" key="1">
    <source>
        <dbReference type="SAM" id="MobiDB-lite"/>
    </source>
</evidence>
<evidence type="ECO:0000313" key="2">
    <source>
        <dbReference type="EMBL" id="KAA0200252.1"/>
    </source>
</evidence>
<comment type="caution">
    <text evidence="2">The sequence shown here is derived from an EMBL/GenBank/DDBJ whole genome shotgun (WGS) entry which is preliminary data.</text>
</comment>
<dbReference type="Proteomes" id="UP000728185">
    <property type="component" value="Unassembled WGS sequence"/>
</dbReference>
<feature type="region of interest" description="Disordered" evidence="1">
    <location>
        <begin position="139"/>
        <end position="161"/>
    </location>
</feature>
<dbReference type="AlphaFoldDB" id="A0A8E0S3G3"/>